<sequence>MSIIEDAAMSAIPGVGQARLIWEAAKKLLPAFGIIAIAVYAAVQHGEAVHFHKKADSLLAWQVTVSQAVTDAAIGGQAKKPLAPADVVPQVKAMGLSIASLRASLDGQNAAVTALGEKSDAQQVAAQAAIKRARSANAATEAAAAHLVAGAHAGGCNASATYALVRKDL</sequence>
<proteinExistence type="predicted"/>
<evidence type="ECO:0000313" key="2">
    <source>
        <dbReference type="Proteomes" id="UP000276254"/>
    </source>
</evidence>
<evidence type="ECO:0000313" key="1">
    <source>
        <dbReference type="EMBL" id="AYJ86214.1"/>
    </source>
</evidence>
<name>A0A494TFR3_SPHPE</name>
<accession>A0A494TFR3</accession>
<dbReference type="AlphaFoldDB" id="A0A494TFR3"/>
<dbReference type="Proteomes" id="UP000276254">
    <property type="component" value="Chromosome"/>
</dbReference>
<protein>
    <submittedName>
        <fullName evidence="1">Uncharacterized protein</fullName>
    </submittedName>
</protein>
<dbReference type="RefSeq" id="WP_121152839.1">
    <property type="nucleotide sequence ID" value="NZ_CP032829.1"/>
</dbReference>
<keyword evidence="2" id="KW-1185">Reference proteome</keyword>
<organism evidence="1 2">
    <name type="scientific">Sphingomonas paeninsulae</name>
    <dbReference type="NCBI Taxonomy" id="2319844"/>
    <lineage>
        <taxon>Bacteria</taxon>
        <taxon>Pseudomonadati</taxon>
        <taxon>Pseudomonadota</taxon>
        <taxon>Alphaproteobacteria</taxon>
        <taxon>Sphingomonadales</taxon>
        <taxon>Sphingomonadaceae</taxon>
        <taxon>Sphingomonas</taxon>
    </lineage>
</organism>
<dbReference type="EMBL" id="CP032829">
    <property type="protein sequence ID" value="AYJ86214.1"/>
    <property type="molecule type" value="Genomic_DNA"/>
</dbReference>
<reference evidence="1" key="1">
    <citation type="submission" date="2018-09" db="EMBL/GenBank/DDBJ databases">
        <title>Sphingomonas peninsula sp. nov., isolated from fildes peninsula, Antarctic soil.</title>
        <authorList>
            <person name="Yingchao G."/>
        </authorList>
    </citation>
    <scope>NUCLEOTIDE SEQUENCE [LARGE SCALE GENOMIC DNA]</scope>
    <source>
        <strain evidence="1">YZ-8</strain>
    </source>
</reference>
<gene>
    <name evidence="1" type="ORF">D3Y57_09855</name>
</gene>
<dbReference type="KEGG" id="spha:D3Y57_09855"/>